<dbReference type="EMBL" id="BK032766">
    <property type="protein sequence ID" value="DAF59262.1"/>
    <property type="molecule type" value="Genomic_DNA"/>
</dbReference>
<organism evidence="1">
    <name type="scientific">Siphoviridae sp. ct3fB6</name>
    <dbReference type="NCBI Taxonomy" id="2827770"/>
    <lineage>
        <taxon>Viruses</taxon>
        <taxon>Duplodnaviria</taxon>
        <taxon>Heunggongvirae</taxon>
        <taxon>Uroviricota</taxon>
        <taxon>Caudoviricetes</taxon>
    </lineage>
</organism>
<reference evidence="1" key="1">
    <citation type="journal article" date="2021" name="Proc. Natl. Acad. Sci. U.S.A.">
        <title>A Catalog of Tens of Thousands of Viruses from Human Metagenomes Reveals Hidden Associations with Chronic Diseases.</title>
        <authorList>
            <person name="Tisza M.J."/>
            <person name="Buck C.B."/>
        </authorList>
    </citation>
    <scope>NUCLEOTIDE SEQUENCE</scope>
    <source>
        <strain evidence="1">Ct3fB6</strain>
    </source>
</reference>
<evidence type="ECO:0000313" key="1">
    <source>
        <dbReference type="EMBL" id="DAF59262.1"/>
    </source>
</evidence>
<proteinExistence type="predicted"/>
<accession>A0A8S5T7P5</accession>
<name>A0A8S5T7P5_9CAUD</name>
<sequence length="47" mass="5597">MRIGFCKARNNIFLISLQPLNLDEGGRFFYFLTRYAKPTSPHIYTRE</sequence>
<protein>
    <submittedName>
        <fullName evidence="1">Uncharacterized protein</fullName>
    </submittedName>
</protein>